<evidence type="ECO:0000313" key="1">
    <source>
        <dbReference type="EMBL" id="CAB1451397.1"/>
    </source>
</evidence>
<evidence type="ECO:0000313" key="2">
    <source>
        <dbReference type="Proteomes" id="UP001153269"/>
    </source>
</evidence>
<sequence>MMVTGPCGFGFEIRGGVWYRALRGGWFAETDPCRTLSAAFELILSGSLKSEPDFNEFLHRDELREGGGNAAGIHEAIVFVIAGNIFPEMNDERSGDITLCCPQTTVQSETQEEDPVTLRSAEALLQMEIKFKRDTVEASEQKTFLLLTNLPGETPASKL</sequence>
<gene>
    <name evidence="1" type="ORF">PLEPLA_LOCUS39091</name>
</gene>
<dbReference type="AlphaFoldDB" id="A0A9N7Z6A7"/>
<reference evidence="1" key="1">
    <citation type="submission" date="2020-03" db="EMBL/GenBank/DDBJ databases">
        <authorList>
            <person name="Weist P."/>
        </authorList>
    </citation>
    <scope>NUCLEOTIDE SEQUENCE</scope>
</reference>
<protein>
    <submittedName>
        <fullName evidence="1">Uncharacterized protein</fullName>
    </submittedName>
</protein>
<organism evidence="1 2">
    <name type="scientific">Pleuronectes platessa</name>
    <name type="common">European plaice</name>
    <dbReference type="NCBI Taxonomy" id="8262"/>
    <lineage>
        <taxon>Eukaryota</taxon>
        <taxon>Metazoa</taxon>
        <taxon>Chordata</taxon>
        <taxon>Craniata</taxon>
        <taxon>Vertebrata</taxon>
        <taxon>Euteleostomi</taxon>
        <taxon>Actinopterygii</taxon>
        <taxon>Neopterygii</taxon>
        <taxon>Teleostei</taxon>
        <taxon>Neoteleostei</taxon>
        <taxon>Acanthomorphata</taxon>
        <taxon>Carangaria</taxon>
        <taxon>Pleuronectiformes</taxon>
        <taxon>Pleuronectoidei</taxon>
        <taxon>Pleuronectidae</taxon>
        <taxon>Pleuronectes</taxon>
    </lineage>
</organism>
<accession>A0A9N7Z6A7</accession>
<dbReference type="Proteomes" id="UP001153269">
    <property type="component" value="Unassembled WGS sequence"/>
</dbReference>
<comment type="caution">
    <text evidence="1">The sequence shown here is derived from an EMBL/GenBank/DDBJ whole genome shotgun (WGS) entry which is preliminary data.</text>
</comment>
<proteinExistence type="predicted"/>
<name>A0A9N7Z6A7_PLEPL</name>
<dbReference type="EMBL" id="CADEAL010004088">
    <property type="protein sequence ID" value="CAB1451397.1"/>
    <property type="molecule type" value="Genomic_DNA"/>
</dbReference>
<keyword evidence="2" id="KW-1185">Reference proteome</keyword>